<dbReference type="Pfam" id="PF02210">
    <property type="entry name" value="Laminin_G_2"/>
    <property type="match status" value="1"/>
</dbReference>
<comment type="caution">
    <text evidence="1">Lacks conserved residue(s) required for the propagation of feature annotation.</text>
</comment>
<dbReference type="SMART" id="SM00282">
    <property type="entry name" value="LamG"/>
    <property type="match status" value="1"/>
</dbReference>
<protein>
    <recommendedName>
        <fullName evidence="3">Laminin G domain-containing protein</fullName>
    </recommendedName>
</protein>
<dbReference type="PANTHER" id="PTHR15036">
    <property type="entry name" value="PIKACHURIN-LIKE PROTEIN"/>
    <property type="match status" value="1"/>
</dbReference>
<comment type="caution">
    <text evidence="4">The sequence shown here is derived from an EMBL/GenBank/DDBJ whole genome shotgun (WGS) entry which is preliminary data.</text>
</comment>
<feature type="domain" description="Laminin G" evidence="3">
    <location>
        <begin position="61"/>
        <end position="261"/>
    </location>
</feature>
<proteinExistence type="predicted"/>
<dbReference type="CDD" id="cd00110">
    <property type="entry name" value="LamG"/>
    <property type="match status" value="1"/>
</dbReference>
<feature type="region of interest" description="Disordered" evidence="2">
    <location>
        <begin position="231"/>
        <end position="302"/>
    </location>
</feature>
<feature type="compositionally biased region" description="Low complexity" evidence="2">
    <location>
        <begin position="262"/>
        <end position="279"/>
    </location>
</feature>
<accession>A0AAD7R8R9</accession>
<dbReference type="PANTHER" id="PTHR15036:SF49">
    <property type="entry name" value="AXOTACTIN"/>
    <property type="match status" value="1"/>
</dbReference>
<dbReference type="Gene3D" id="2.60.120.200">
    <property type="match status" value="1"/>
</dbReference>
<evidence type="ECO:0000256" key="2">
    <source>
        <dbReference type="SAM" id="MobiDB-lite"/>
    </source>
</evidence>
<organism evidence="4 5">
    <name type="scientific">Aldrovandia affinis</name>
    <dbReference type="NCBI Taxonomy" id="143900"/>
    <lineage>
        <taxon>Eukaryota</taxon>
        <taxon>Metazoa</taxon>
        <taxon>Chordata</taxon>
        <taxon>Craniata</taxon>
        <taxon>Vertebrata</taxon>
        <taxon>Euteleostomi</taxon>
        <taxon>Actinopterygii</taxon>
        <taxon>Neopterygii</taxon>
        <taxon>Teleostei</taxon>
        <taxon>Notacanthiformes</taxon>
        <taxon>Halosauridae</taxon>
        <taxon>Aldrovandia</taxon>
    </lineage>
</organism>
<dbReference type="GO" id="GO:0016020">
    <property type="term" value="C:membrane"/>
    <property type="evidence" value="ECO:0007669"/>
    <property type="project" value="UniProtKB-SubCell"/>
</dbReference>
<dbReference type="PROSITE" id="PS50025">
    <property type="entry name" value="LAM_G_DOMAIN"/>
    <property type="match status" value="1"/>
</dbReference>
<evidence type="ECO:0000313" key="5">
    <source>
        <dbReference type="Proteomes" id="UP001221898"/>
    </source>
</evidence>
<dbReference type="InterPro" id="IPR013320">
    <property type="entry name" value="ConA-like_dom_sf"/>
</dbReference>
<dbReference type="EMBL" id="JAINUG010000420">
    <property type="protein sequence ID" value="KAJ8372009.1"/>
    <property type="molecule type" value="Genomic_DNA"/>
</dbReference>
<feature type="compositionally biased region" description="Acidic residues" evidence="2">
    <location>
        <begin position="235"/>
        <end position="245"/>
    </location>
</feature>
<dbReference type="AlphaFoldDB" id="A0AAD7R8R9"/>
<evidence type="ECO:0000256" key="1">
    <source>
        <dbReference type="PROSITE-ProRule" id="PRU00122"/>
    </source>
</evidence>
<reference evidence="4" key="1">
    <citation type="journal article" date="2023" name="Science">
        <title>Genome structures resolve the early diversification of teleost fishes.</title>
        <authorList>
            <person name="Parey E."/>
            <person name="Louis A."/>
            <person name="Montfort J."/>
            <person name="Bouchez O."/>
            <person name="Roques C."/>
            <person name="Iampietro C."/>
            <person name="Lluch J."/>
            <person name="Castinel A."/>
            <person name="Donnadieu C."/>
            <person name="Desvignes T."/>
            <person name="Floi Bucao C."/>
            <person name="Jouanno E."/>
            <person name="Wen M."/>
            <person name="Mejri S."/>
            <person name="Dirks R."/>
            <person name="Jansen H."/>
            <person name="Henkel C."/>
            <person name="Chen W.J."/>
            <person name="Zahm M."/>
            <person name="Cabau C."/>
            <person name="Klopp C."/>
            <person name="Thompson A.W."/>
            <person name="Robinson-Rechavi M."/>
            <person name="Braasch I."/>
            <person name="Lecointre G."/>
            <person name="Bobe J."/>
            <person name="Postlethwait J.H."/>
            <person name="Berthelot C."/>
            <person name="Roest Crollius H."/>
            <person name="Guiguen Y."/>
        </authorList>
    </citation>
    <scope>NUCLEOTIDE SEQUENCE</scope>
    <source>
        <strain evidence="4">NC1722</strain>
    </source>
</reference>
<dbReference type="SUPFAM" id="SSF49899">
    <property type="entry name" value="Concanavalin A-like lectins/glucanases"/>
    <property type="match status" value="1"/>
</dbReference>
<feature type="compositionally biased region" description="Polar residues" evidence="2">
    <location>
        <begin position="288"/>
        <end position="302"/>
    </location>
</feature>
<sequence length="302" mass="32545">MFPLPPAPSLLNPDKRCTQGHERGIKSCWRRWAGSGRWGARCGRWRCGRAWRCGRRRRAGGLEFEGVPGQWARYERWGAASTTGELTFRMRTNASRALLLYLDDGGDCDFLELLVAAGRLRLRFAMHCGRPAAAEAVAETPVSDGRWHAVRLQRDFRRSALAVDGRPAAEAEARSKRRAMAVASDLFVGGIPPAVRLSALTSGAVRYEPPYAGAIADLRVGGAAAVLLDSHGVREEEEGGEEEEEGARRRSGPVERGTPVCTAGSAPSSRGRRSATAPSHATRGDTATGVSGLNSKTTHTLS</sequence>
<dbReference type="InterPro" id="IPR001791">
    <property type="entry name" value="Laminin_G"/>
</dbReference>
<name>A0AAD7R8R9_9TELE</name>
<dbReference type="InterPro" id="IPR050372">
    <property type="entry name" value="Neurexin-related_CASP"/>
</dbReference>
<gene>
    <name evidence="4" type="ORF">AAFF_G00297870</name>
</gene>
<keyword evidence="5" id="KW-1185">Reference proteome</keyword>
<evidence type="ECO:0000313" key="4">
    <source>
        <dbReference type="EMBL" id="KAJ8372009.1"/>
    </source>
</evidence>
<evidence type="ECO:0000259" key="3">
    <source>
        <dbReference type="PROSITE" id="PS50025"/>
    </source>
</evidence>
<dbReference type="Proteomes" id="UP001221898">
    <property type="component" value="Unassembled WGS sequence"/>
</dbReference>